<evidence type="ECO:0000313" key="4">
    <source>
        <dbReference type="Proteomes" id="UP000318571"/>
    </source>
</evidence>
<evidence type="ECO:0000313" key="3">
    <source>
        <dbReference type="EMBL" id="TRY75582.1"/>
    </source>
</evidence>
<dbReference type="OrthoDB" id="10047910at2759"/>
<organism evidence="3 4">
    <name type="scientific">Tigriopus californicus</name>
    <name type="common">Marine copepod</name>
    <dbReference type="NCBI Taxonomy" id="6832"/>
    <lineage>
        <taxon>Eukaryota</taxon>
        <taxon>Metazoa</taxon>
        <taxon>Ecdysozoa</taxon>
        <taxon>Arthropoda</taxon>
        <taxon>Crustacea</taxon>
        <taxon>Multicrustacea</taxon>
        <taxon>Hexanauplia</taxon>
        <taxon>Copepoda</taxon>
        <taxon>Harpacticoida</taxon>
        <taxon>Harpacticidae</taxon>
        <taxon>Tigriopus</taxon>
    </lineage>
</organism>
<reference evidence="3 4" key="1">
    <citation type="journal article" date="2018" name="Nat. Ecol. Evol.">
        <title>Genomic signatures of mitonuclear coevolution across populations of Tigriopus californicus.</title>
        <authorList>
            <person name="Barreto F.S."/>
            <person name="Watson E.T."/>
            <person name="Lima T.G."/>
            <person name="Willett C.S."/>
            <person name="Edmands S."/>
            <person name="Li W."/>
            <person name="Burton R.S."/>
        </authorList>
    </citation>
    <scope>NUCLEOTIDE SEQUENCE [LARGE SCALE GENOMIC DNA]</scope>
    <source>
        <strain evidence="3 4">San Diego</strain>
    </source>
</reference>
<feature type="compositionally biased region" description="Polar residues" evidence="1">
    <location>
        <begin position="250"/>
        <end position="282"/>
    </location>
</feature>
<proteinExistence type="predicted"/>
<dbReference type="GO" id="GO:0046983">
    <property type="term" value="F:protein dimerization activity"/>
    <property type="evidence" value="ECO:0007669"/>
    <property type="project" value="InterPro"/>
</dbReference>
<evidence type="ECO:0000259" key="2">
    <source>
        <dbReference type="Pfam" id="PF00010"/>
    </source>
</evidence>
<name>A0A553PD22_TIGCA</name>
<gene>
    <name evidence="3" type="ORF">TCAL_04971</name>
</gene>
<feature type="compositionally biased region" description="Basic and acidic residues" evidence="1">
    <location>
        <begin position="131"/>
        <end position="141"/>
    </location>
</feature>
<dbReference type="Pfam" id="PF00010">
    <property type="entry name" value="HLH"/>
    <property type="match status" value="1"/>
</dbReference>
<dbReference type="Gene3D" id="4.10.280.10">
    <property type="entry name" value="Helix-loop-helix DNA-binding domain"/>
    <property type="match status" value="1"/>
</dbReference>
<dbReference type="InterPro" id="IPR011598">
    <property type="entry name" value="bHLH_dom"/>
</dbReference>
<protein>
    <recommendedName>
        <fullName evidence="2">BHLH domain-containing protein</fullName>
    </recommendedName>
</protein>
<evidence type="ECO:0000256" key="1">
    <source>
        <dbReference type="SAM" id="MobiDB-lite"/>
    </source>
</evidence>
<dbReference type="Proteomes" id="UP000318571">
    <property type="component" value="Chromosome 2"/>
</dbReference>
<feature type="domain" description="BHLH" evidence="2">
    <location>
        <begin position="181"/>
        <end position="213"/>
    </location>
</feature>
<accession>A0A553PD22</accession>
<comment type="caution">
    <text evidence="3">The sequence shown here is derived from an EMBL/GenBank/DDBJ whole genome shotgun (WGS) entry which is preliminary data.</text>
</comment>
<feature type="region of interest" description="Disordered" evidence="1">
    <location>
        <begin position="247"/>
        <end position="333"/>
    </location>
</feature>
<dbReference type="SUPFAM" id="SSF47459">
    <property type="entry name" value="HLH, helix-loop-helix DNA-binding domain"/>
    <property type="match status" value="1"/>
</dbReference>
<dbReference type="AlphaFoldDB" id="A0A553PD22"/>
<dbReference type="EMBL" id="VCGU01000005">
    <property type="protein sequence ID" value="TRY75582.1"/>
    <property type="molecule type" value="Genomic_DNA"/>
</dbReference>
<feature type="compositionally biased region" description="Low complexity" evidence="1">
    <location>
        <begin position="73"/>
        <end position="89"/>
    </location>
</feature>
<feature type="compositionally biased region" description="Polar residues" evidence="1">
    <location>
        <begin position="300"/>
        <end position="313"/>
    </location>
</feature>
<dbReference type="InterPro" id="IPR036638">
    <property type="entry name" value="HLH_DNA-bd_sf"/>
</dbReference>
<feature type="compositionally biased region" description="Low complexity" evidence="1">
    <location>
        <begin position="315"/>
        <end position="327"/>
    </location>
</feature>
<sequence length="333" mass="35710">MEKQDGKSASPLSDQDCEEVEPRQIIQRASPISTEDQREPVMKPVPDSTAPLGPTNETPMSETHPDEETEGASSSSILNSISTLTTTTNEGDDEDFKKLSGLAKGGGSGTKRAHVVGAAFDRLKPRSFSDGSKRLCMDERGSGSGTGLTSSSASPCCSNPGTESRDWCSEAKKSKKFQKEYGKLRHLVPALSERDDLSKVEIVEETIRYIDALHHQLASRIDPSVLTAAIEDQQNSTSDIVHNAPEPLRTVSSSDCQPQQTRPSSQRGSAHHQSPNSGSLDSPSDLKAAVENIQAMFSAYLQQQQPSNNAPSDQSPPESEASSGSSRANEEPS</sequence>
<keyword evidence="4" id="KW-1185">Reference proteome</keyword>
<feature type="region of interest" description="Disordered" evidence="1">
    <location>
        <begin position="1"/>
        <end position="167"/>
    </location>
</feature>